<reference evidence="1" key="1">
    <citation type="journal article" date="2021" name="Nat. Commun.">
        <title>Genetic determinants of endophytism in the Arabidopsis root mycobiome.</title>
        <authorList>
            <person name="Mesny F."/>
            <person name="Miyauchi S."/>
            <person name="Thiergart T."/>
            <person name="Pickel B."/>
            <person name="Atanasova L."/>
            <person name="Karlsson M."/>
            <person name="Huettel B."/>
            <person name="Barry K.W."/>
            <person name="Haridas S."/>
            <person name="Chen C."/>
            <person name="Bauer D."/>
            <person name="Andreopoulos W."/>
            <person name="Pangilinan J."/>
            <person name="LaButti K."/>
            <person name="Riley R."/>
            <person name="Lipzen A."/>
            <person name="Clum A."/>
            <person name="Drula E."/>
            <person name="Henrissat B."/>
            <person name="Kohler A."/>
            <person name="Grigoriev I.V."/>
            <person name="Martin F.M."/>
            <person name="Hacquard S."/>
        </authorList>
    </citation>
    <scope>NUCLEOTIDE SEQUENCE</scope>
    <source>
        <strain evidence="1">MPI-CAGE-AT-0023</strain>
    </source>
</reference>
<dbReference type="PANTHER" id="PTHR42749">
    <property type="entry name" value="CELL SHAPE-DETERMINING PROTEIN MREB"/>
    <property type="match status" value="1"/>
</dbReference>
<evidence type="ECO:0000313" key="2">
    <source>
        <dbReference type="Proteomes" id="UP000720189"/>
    </source>
</evidence>
<keyword evidence="2" id="KW-1185">Reference proteome</keyword>
<sequence>MHTLQIRRYHGGWTPNQKTEIGGFGSSISLVSFLKEKLKVYSRQHNCHVKLLQPDDRSTIPSSVSSGAVYRACNKANGPERIAQCSYGILGREPHMPDEYPEHRGQKYTRDPYDGDKYIPDIMTWILKKGKKVAPFLTVHTVGLLQTGPLSCRQELFISDRATDDHYPITHWKKKGAQKVGVIEVDVSFLRDQNLLTPKEARVENGIKIGKDHYEIPLTIRMTVIGRDLECRAIYKDVYEKKCRLNIASAFKPGVE</sequence>
<dbReference type="EMBL" id="JAGMUX010000008">
    <property type="protein sequence ID" value="KAH7250364.1"/>
    <property type="molecule type" value="Genomic_DNA"/>
</dbReference>
<dbReference type="OrthoDB" id="2963168at2759"/>
<gene>
    <name evidence="1" type="ORF">BKA55DRAFT_690596</name>
</gene>
<protein>
    <submittedName>
        <fullName evidence="1">Uncharacterized protein</fullName>
    </submittedName>
</protein>
<name>A0A9P9KEW3_FUSRE</name>
<accession>A0A9P9KEW3</accession>
<comment type="caution">
    <text evidence="1">The sequence shown here is derived from an EMBL/GenBank/DDBJ whole genome shotgun (WGS) entry which is preliminary data.</text>
</comment>
<dbReference type="AlphaFoldDB" id="A0A9P9KEW3"/>
<dbReference type="PANTHER" id="PTHR42749:SF8">
    <property type="entry name" value="HSP70 FAMILY PROTEIN (AFU_ORTHOLOGUE AFUA_3G13740)"/>
    <property type="match status" value="1"/>
</dbReference>
<dbReference type="GeneID" id="70229478"/>
<evidence type="ECO:0000313" key="1">
    <source>
        <dbReference type="EMBL" id="KAH7250364.1"/>
    </source>
</evidence>
<dbReference type="Proteomes" id="UP000720189">
    <property type="component" value="Unassembled WGS sequence"/>
</dbReference>
<dbReference type="RefSeq" id="XP_046049683.1">
    <property type="nucleotide sequence ID" value="XM_046199524.1"/>
</dbReference>
<organism evidence="1 2">
    <name type="scientific">Fusarium redolens</name>
    <dbReference type="NCBI Taxonomy" id="48865"/>
    <lineage>
        <taxon>Eukaryota</taxon>
        <taxon>Fungi</taxon>
        <taxon>Dikarya</taxon>
        <taxon>Ascomycota</taxon>
        <taxon>Pezizomycotina</taxon>
        <taxon>Sordariomycetes</taxon>
        <taxon>Hypocreomycetidae</taxon>
        <taxon>Hypocreales</taxon>
        <taxon>Nectriaceae</taxon>
        <taxon>Fusarium</taxon>
        <taxon>Fusarium redolens species complex</taxon>
    </lineage>
</organism>
<proteinExistence type="predicted"/>